<sequence length="372" mass="40380">MSISKAGIPSRVRMLLQPLSLATAGIATGAWLLWDDAFSPLSLELAASAVSIGLVSAIWSAARADATLRSYRHGEPAGKPAQMEIAANLDEVLPACSRQLEIARHYSERTTSTLATCFTDLATRTERLVLLYEGTDGGLPSLFELNRCALGRLKRSLETAGKESLAQETRELLTLLVRLQDQTKSLSDTTRQNKLLILDASISLAASQSEKGKLTSVAAELRQRQEIIADQEGRIRETVAAIHQGIASTQAITQQYLQFSRSPDKVQDRIFEELDMAALKVLDASMELRQANDAIANEVAFLLLALQFQERTADALERIDNSFASMMPRSKADDAAQTIDAPVSESGPAQSATVTPMERESPEYSGLRSCAG</sequence>
<dbReference type="AlphaFoldDB" id="A0A1G9ABU6"/>
<keyword evidence="4" id="KW-1185">Reference proteome</keyword>
<dbReference type="EMBL" id="FNFD01000005">
    <property type="protein sequence ID" value="SDK24829.1"/>
    <property type="molecule type" value="Genomic_DNA"/>
</dbReference>
<keyword evidence="2" id="KW-0472">Membrane</keyword>
<name>A0A1G9ABU6_9PSED</name>
<dbReference type="STRING" id="137658.SAMN05216186_105162"/>
<organism evidence="3 4">
    <name type="scientific">Pseudomonas indica</name>
    <dbReference type="NCBI Taxonomy" id="137658"/>
    <lineage>
        <taxon>Bacteria</taxon>
        <taxon>Pseudomonadati</taxon>
        <taxon>Pseudomonadota</taxon>
        <taxon>Gammaproteobacteria</taxon>
        <taxon>Pseudomonadales</taxon>
        <taxon>Pseudomonadaceae</taxon>
        <taxon>Pseudomonas</taxon>
    </lineage>
</organism>
<evidence type="ECO:0000313" key="4">
    <source>
        <dbReference type="Proteomes" id="UP000198706"/>
    </source>
</evidence>
<keyword evidence="2" id="KW-0812">Transmembrane</keyword>
<evidence type="ECO:0000313" key="3">
    <source>
        <dbReference type="EMBL" id="SDK24829.1"/>
    </source>
</evidence>
<feature type="transmembrane region" description="Helical" evidence="2">
    <location>
        <begin position="12"/>
        <end position="33"/>
    </location>
</feature>
<dbReference type="Proteomes" id="UP000198706">
    <property type="component" value="Unassembled WGS sequence"/>
</dbReference>
<proteinExistence type="predicted"/>
<feature type="region of interest" description="Disordered" evidence="1">
    <location>
        <begin position="330"/>
        <end position="372"/>
    </location>
</feature>
<gene>
    <name evidence="3" type="ORF">SAMN05216186_105162</name>
</gene>
<evidence type="ECO:0000256" key="1">
    <source>
        <dbReference type="SAM" id="MobiDB-lite"/>
    </source>
</evidence>
<evidence type="ECO:0000256" key="2">
    <source>
        <dbReference type="SAM" id="Phobius"/>
    </source>
</evidence>
<keyword evidence="2" id="KW-1133">Transmembrane helix</keyword>
<protein>
    <submittedName>
        <fullName evidence="3">Uncharacterized protein</fullName>
    </submittedName>
</protein>
<dbReference type="RefSeq" id="WP_084335203.1">
    <property type="nucleotide sequence ID" value="NZ_FNFD01000005.1"/>
</dbReference>
<accession>A0A1G9ABU6</accession>
<reference evidence="3 4" key="1">
    <citation type="submission" date="2016-10" db="EMBL/GenBank/DDBJ databases">
        <authorList>
            <person name="de Groot N.N."/>
        </authorList>
    </citation>
    <scope>NUCLEOTIDE SEQUENCE [LARGE SCALE GENOMIC DNA]</scope>
    <source>
        <strain evidence="3 4">JCM 21544</strain>
    </source>
</reference>